<dbReference type="InterPro" id="IPR013342">
    <property type="entry name" value="Mandelate_racemase_C"/>
</dbReference>
<evidence type="ECO:0000259" key="6">
    <source>
        <dbReference type="SMART" id="SM00922"/>
    </source>
</evidence>
<dbReference type="Gene3D" id="3.30.390.10">
    <property type="entry name" value="Enolase-like, N-terminal domain"/>
    <property type="match status" value="1"/>
</dbReference>
<evidence type="ECO:0000256" key="2">
    <source>
        <dbReference type="ARBA" id="ARBA00022723"/>
    </source>
</evidence>
<dbReference type="Pfam" id="PF13378">
    <property type="entry name" value="MR_MLE_C"/>
    <property type="match status" value="1"/>
</dbReference>
<dbReference type="SUPFAM" id="SSF51604">
    <property type="entry name" value="Enolase C-terminal domain-like"/>
    <property type="match status" value="1"/>
</dbReference>
<evidence type="ECO:0000256" key="1">
    <source>
        <dbReference type="ARBA" id="ARBA00008031"/>
    </source>
</evidence>
<dbReference type="EMBL" id="JAJEKE010000024">
    <property type="protein sequence ID" value="MCQ1531517.1"/>
    <property type="molecule type" value="Genomic_DNA"/>
</dbReference>
<comment type="cofactor">
    <cofactor evidence="5">
        <name>Mg(2+)</name>
        <dbReference type="ChEBI" id="CHEBI:18420"/>
    </cofactor>
    <text evidence="5">Binds 1 Mg(2+) ion per subunit.</text>
</comment>
<dbReference type="SFLD" id="SFLDS00001">
    <property type="entry name" value="Enolase"/>
    <property type="match status" value="1"/>
</dbReference>
<dbReference type="PANTHER" id="PTHR48073">
    <property type="entry name" value="O-SUCCINYLBENZOATE SYNTHASE-RELATED"/>
    <property type="match status" value="1"/>
</dbReference>
<dbReference type="SMART" id="SM00922">
    <property type="entry name" value="MR_MLE"/>
    <property type="match status" value="1"/>
</dbReference>
<evidence type="ECO:0000256" key="3">
    <source>
        <dbReference type="ARBA" id="ARBA00022842"/>
    </source>
</evidence>
<dbReference type="RefSeq" id="WP_255229066.1">
    <property type="nucleotide sequence ID" value="NZ_JAJEKE010000024.1"/>
</dbReference>
<dbReference type="InterPro" id="IPR036849">
    <property type="entry name" value="Enolase-like_C_sf"/>
</dbReference>
<name>A0ABT1NK03_9FIRM</name>
<comment type="caution">
    <text evidence="7">The sequence shown here is derived from an EMBL/GenBank/DDBJ whole genome shotgun (WGS) entry which is preliminary data.</text>
</comment>
<gene>
    <name evidence="7" type="ORF">LJD61_18550</name>
</gene>
<organism evidence="7 8">
    <name type="scientific">Lutispora saccharofermentans</name>
    <dbReference type="NCBI Taxonomy" id="3024236"/>
    <lineage>
        <taxon>Bacteria</taxon>
        <taxon>Bacillati</taxon>
        <taxon>Bacillota</taxon>
        <taxon>Clostridia</taxon>
        <taxon>Lutisporales</taxon>
        <taxon>Lutisporaceae</taxon>
        <taxon>Lutispora</taxon>
    </lineage>
</organism>
<keyword evidence="3 5" id="KW-0460">Magnesium</keyword>
<accession>A0ABT1NK03</accession>
<sequence>MKIIDLKYEKIKVKLKKPFVVALGVVEYCETVIVKISTDEGYCGYGEGAPFSPVTGESLDTVLFTLETFKGLLIGQDPLAIERIHYIMDRTIIGNTAAKAAIDIALHDIKGKVMNAPLYKILGGFDNKVQTDMTIGIASPEEMAEEAKQRVSEGFRILKIKAGISPENDIEVIRLIREAVGYKIRLRMDANQGWNVNDAIRVSQALEEYKVDAIEQALPYWNIEGAAIIRKRTSVKVMLDEAIHDHVDALKAVKTQSADLLNIKLMKSCGLYKAEKINAVAEAAGINCMVGCMLEARIAITAAASLVAAKRNITEADLDTFMYCQESELIKGGFERDCDILTLLDKPGLGIEVNM</sequence>
<keyword evidence="8" id="KW-1185">Reference proteome</keyword>
<feature type="domain" description="Mandelate racemase/muconate lactonizing enzyme C-terminal" evidence="6">
    <location>
        <begin position="140"/>
        <end position="236"/>
    </location>
</feature>
<dbReference type="Gene3D" id="3.20.20.120">
    <property type="entry name" value="Enolase-like C-terminal domain"/>
    <property type="match status" value="1"/>
</dbReference>
<dbReference type="PANTHER" id="PTHR48073:SF2">
    <property type="entry name" value="O-SUCCINYLBENZOATE SYNTHASE"/>
    <property type="match status" value="1"/>
</dbReference>
<dbReference type="Pfam" id="PF02746">
    <property type="entry name" value="MR_MLE_N"/>
    <property type="match status" value="1"/>
</dbReference>
<dbReference type="SFLD" id="SFLDG00180">
    <property type="entry name" value="muconate_cycloisomerase"/>
    <property type="match status" value="1"/>
</dbReference>
<dbReference type="InterPro" id="IPR029065">
    <property type="entry name" value="Enolase_C-like"/>
</dbReference>
<comment type="similarity">
    <text evidence="1 5">Belongs to the mandelate racemase/muconate lactonizing enzyme family.</text>
</comment>
<keyword evidence="4 5" id="KW-0413">Isomerase</keyword>
<dbReference type="Proteomes" id="UP001651880">
    <property type="component" value="Unassembled WGS sequence"/>
</dbReference>
<dbReference type="InterPro" id="IPR013341">
    <property type="entry name" value="Mandelate_racemase_N_dom"/>
</dbReference>
<proteinExistence type="inferred from homology"/>
<dbReference type="InterPro" id="IPR034603">
    <property type="entry name" value="Dipeptide_epimerase"/>
</dbReference>
<dbReference type="CDD" id="cd03319">
    <property type="entry name" value="L-Ala-DL-Glu_epimerase"/>
    <property type="match status" value="1"/>
</dbReference>
<dbReference type="SUPFAM" id="SSF54826">
    <property type="entry name" value="Enolase N-terminal domain-like"/>
    <property type="match status" value="1"/>
</dbReference>
<protein>
    <recommendedName>
        <fullName evidence="5">Dipeptide epimerase</fullName>
        <ecNumber evidence="5">5.1.1.-</ecNumber>
    </recommendedName>
</protein>
<keyword evidence="2 5" id="KW-0479">Metal-binding</keyword>
<reference evidence="7 8" key="1">
    <citation type="submission" date="2021-10" db="EMBL/GenBank/DDBJ databases">
        <title>Lutispora strain m25 sp. nov., a thermophilic, non-spore-forming bacterium isolated from a lab-scale methanogenic bioreactor digesting anaerobic sludge.</title>
        <authorList>
            <person name="El Houari A."/>
            <person name="Mcdonald J."/>
        </authorList>
    </citation>
    <scope>NUCLEOTIDE SEQUENCE [LARGE SCALE GENOMIC DNA]</scope>
    <source>
        <strain evidence="8">m25</strain>
    </source>
</reference>
<dbReference type="SFLD" id="SFLDF00009">
    <property type="entry name" value="o-succinylbenzoate_synthase"/>
    <property type="match status" value="1"/>
</dbReference>
<dbReference type="InterPro" id="IPR029017">
    <property type="entry name" value="Enolase-like_N"/>
</dbReference>
<evidence type="ECO:0000313" key="8">
    <source>
        <dbReference type="Proteomes" id="UP001651880"/>
    </source>
</evidence>
<evidence type="ECO:0000256" key="4">
    <source>
        <dbReference type="ARBA" id="ARBA00023235"/>
    </source>
</evidence>
<evidence type="ECO:0000256" key="5">
    <source>
        <dbReference type="RuleBase" id="RU366006"/>
    </source>
</evidence>
<evidence type="ECO:0000313" key="7">
    <source>
        <dbReference type="EMBL" id="MCQ1531517.1"/>
    </source>
</evidence>
<dbReference type="EC" id="5.1.1.-" evidence="5"/>